<keyword evidence="1" id="KW-0732">Signal</keyword>
<dbReference type="PROSITE" id="PS51257">
    <property type="entry name" value="PROKAR_LIPOPROTEIN"/>
    <property type="match status" value="1"/>
</dbReference>
<reference evidence="3 4" key="1">
    <citation type="submission" date="2020-02" db="EMBL/GenBank/DDBJ databases">
        <authorList>
            <person name="Zhang X.-Y."/>
        </authorList>
    </citation>
    <scope>NUCLEOTIDE SEQUENCE [LARGE SCALE GENOMIC DNA]</scope>
    <source>
        <strain evidence="3 4">C33</strain>
    </source>
</reference>
<feature type="domain" description="Water stress and hypersensitive response" evidence="2">
    <location>
        <begin position="28"/>
        <end position="148"/>
    </location>
</feature>
<evidence type="ECO:0000313" key="3">
    <source>
        <dbReference type="EMBL" id="NDY94337.1"/>
    </source>
</evidence>
<dbReference type="Pfam" id="PF03168">
    <property type="entry name" value="LEA_2"/>
    <property type="match status" value="1"/>
</dbReference>
<dbReference type="InterPro" id="IPR013990">
    <property type="entry name" value="WHy-dom"/>
</dbReference>
<protein>
    <submittedName>
        <fullName evidence="3">LEA type 2 family protein</fullName>
    </submittedName>
</protein>
<dbReference type="GO" id="GO:0009269">
    <property type="term" value="P:response to desiccation"/>
    <property type="evidence" value="ECO:0007669"/>
    <property type="project" value="InterPro"/>
</dbReference>
<evidence type="ECO:0000256" key="1">
    <source>
        <dbReference type="SAM" id="SignalP"/>
    </source>
</evidence>
<feature type="signal peptide" evidence="1">
    <location>
        <begin position="1"/>
        <end position="18"/>
    </location>
</feature>
<dbReference type="RefSeq" id="WP_164209255.1">
    <property type="nucleotide sequence ID" value="NZ_JAAGSC010000023.1"/>
</dbReference>
<organism evidence="3 4">
    <name type="scientific">Wenzhouxiangella limi</name>
    <dbReference type="NCBI Taxonomy" id="2707351"/>
    <lineage>
        <taxon>Bacteria</taxon>
        <taxon>Pseudomonadati</taxon>
        <taxon>Pseudomonadota</taxon>
        <taxon>Gammaproteobacteria</taxon>
        <taxon>Chromatiales</taxon>
        <taxon>Wenzhouxiangellaceae</taxon>
        <taxon>Wenzhouxiangella</taxon>
    </lineage>
</organism>
<evidence type="ECO:0000259" key="2">
    <source>
        <dbReference type="SMART" id="SM00769"/>
    </source>
</evidence>
<name>A0A845URZ2_9GAMM</name>
<feature type="chain" id="PRO_5032422668" evidence="1">
    <location>
        <begin position="19"/>
        <end position="152"/>
    </location>
</feature>
<sequence length="152" mass="16348">MRALIVAVLLVLTGCASLSPYPDPPTVSVTSFALAPQSTGMTPRFRVGLNVVNPNRRELPLVGMSYSVELEGTRILSGATADLPEVPAYGAADFSVDLSPDLLGSARLLSDLMGRQRDRLSYSFSARLDVGSWLPDIRVEETGSLSLNPDRR</sequence>
<keyword evidence="4" id="KW-1185">Reference proteome</keyword>
<dbReference type="Proteomes" id="UP000484885">
    <property type="component" value="Unassembled WGS sequence"/>
</dbReference>
<evidence type="ECO:0000313" key="4">
    <source>
        <dbReference type="Proteomes" id="UP000484885"/>
    </source>
</evidence>
<dbReference type="Gene3D" id="2.60.40.1820">
    <property type="match status" value="1"/>
</dbReference>
<dbReference type="InterPro" id="IPR004864">
    <property type="entry name" value="LEA_2"/>
</dbReference>
<accession>A0A845URZ2</accession>
<dbReference type="SMART" id="SM00769">
    <property type="entry name" value="WHy"/>
    <property type="match status" value="1"/>
</dbReference>
<gene>
    <name evidence="3" type="ORF">G3I74_01145</name>
</gene>
<dbReference type="SUPFAM" id="SSF117070">
    <property type="entry name" value="LEA14-like"/>
    <property type="match status" value="1"/>
</dbReference>
<dbReference type="AlphaFoldDB" id="A0A845URZ2"/>
<proteinExistence type="predicted"/>
<dbReference type="EMBL" id="JAAGSC010000023">
    <property type="protein sequence ID" value="NDY94337.1"/>
    <property type="molecule type" value="Genomic_DNA"/>
</dbReference>
<comment type="caution">
    <text evidence="3">The sequence shown here is derived from an EMBL/GenBank/DDBJ whole genome shotgun (WGS) entry which is preliminary data.</text>
</comment>